<accession>A0A1E7F380</accession>
<evidence type="ECO:0000256" key="6">
    <source>
        <dbReference type="ARBA" id="ARBA00022989"/>
    </source>
</evidence>
<evidence type="ECO:0000256" key="1">
    <source>
        <dbReference type="ARBA" id="ARBA00004370"/>
    </source>
</evidence>
<dbReference type="InParanoid" id="A0A1E7F380"/>
<comment type="similarity">
    <text evidence="2">Belongs to the mitochondrial carrier (TC 2.A.29) family.</text>
</comment>
<dbReference type="Gene3D" id="1.50.40.10">
    <property type="entry name" value="Mitochondrial carrier domain"/>
    <property type="match status" value="2"/>
</dbReference>
<dbReference type="AlphaFoldDB" id="A0A1E7F380"/>
<keyword evidence="7 9" id="KW-0472">Membrane</keyword>
<keyword evidence="11" id="KW-1185">Reference proteome</keyword>
<evidence type="ECO:0000256" key="4">
    <source>
        <dbReference type="ARBA" id="ARBA00022692"/>
    </source>
</evidence>
<reference evidence="10 11" key="1">
    <citation type="submission" date="2016-09" db="EMBL/GenBank/DDBJ databases">
        <title>Extensive genetic diversity and differential bi-allelic expression allows diatom success in the polar Southern Ocean.</title>
        <authorList>
            <consortium name="DOE Joint Genome Institute"/>
            <person name="Mock T."/>
            <person name="Otillar R.P."/>
            <person name="Strauss J."/>
            <person name="Dupont C."/>
            <person name="Frickenhaus S."/>
            <person name="Maumus F."/>
            <person name="Mcmullan M."/>
            <person name="Sanges R."/>
            <person name="Schmutz J."/>
            <person name="Toseland A."/>
            <person name="Valas R."/>
            <person name="Veluchamy A."/>
            <person name="Ward B.J."/>
            <person name="Allen A."/>
            <person name="Barry K."/>
            <person name="Falciatore A."/>
            <person name="Ferrante M."/>
            <person name="Fortunato A.E."/>
            <person name="Gloeckner G."/>
            <person name="Gruber A."/>
            <person name="Hipkin R."/>
            <person name="Janech M."/>
            <person name="Kroth P."/>
            <person name="Leese F."/>
            <person name="Lindquist E."/>
            <person name="Lyon B.R."/>
            <person name="Martin J."/>
            <person name="Mayer C."/>
            <person name="Parker M."/>
            <person name="Quesneville H."/>
            <person name="Raymond J."/>
            <person name="Uhlig C."/>
            <person name="Valentin K.U."/>
            <person name="Worden A.Z."/>
            <person name="Armbrust E.V."/>
            <person name="Bowler C."/>
            <person name="Green B."/>
            <person name="Moulton V."/>
            <person name="Van Oosterhout C."/>
            <person name="Grigoriev I."/>
        </authorList>
    </citation>
    <scope>NUCLEOTIDE SEQUENCE [LARGE SCALE GENOMIC DNA]</scope>
    <source>
        <strain evidence="10 11">CCMP1102</strain>
    </source>
</reference>
<evidence type="ECO:0000313" key="11">
    <source>
        <dbReference type="Proteomes" id="UP000095751"/>
    </source>
</evidence>
<comment type="subcellular location">
    <subcellularLocation>
        <location evidence="1">Membrane</location>
    </subcellularLocation>
</comment>
<name>A0A1E7F380_9STRA</name>
<evidence type="ECO:0000256" key="3">
    <source>
        <dbReference type="ARBA" id="ARBA00022448"/>
    </source>
</evidence>
<feature type="region of interest" description="Disordered" evidence="8">
    <location>
        <begin position="196"/>
        <end position="220"/>
    </location>
</feature>
<dbReference type="PANTHER" id="PTHR45667">
    <property type="entry name" value="S-ADENOSYLMETHIONINE MITOCHONDRIAL CARRIER PROTEIN"/>
    <property type="match status" value="1"/>
</dbReference>
<proteinExistence type="inferred from homology"/>
<feature type="region of interest" description="Disordered" evidence="8">
    <location>
        <begin position="233"/>
        <end position="261"/>
    </location>
</feature>
<dbReference type="Proteomes" id="UP000095751">
    <property type="component" value="Unassembled WGS sequence"/>
</dbReference>
<evidence type="ECO:0000256" key="7">
    <source>
        <dbReference type="ARBA" id="ARBA00023136"/>
    </source>
</evidence>
<sequence length="615" mass="68062">MTNLFRRRRRFWRWNRNNGFVVLFIGAVVVSIIAGMSSSFQSSKFYGRGMMNRNKHQLLPRQWRTTTTVPPFVFVRNFSIPPTKLLTDISTDTSTSSSEEDDVNCNDTNIPFFASTASTTSSKNQNRTTTKIARGEQDRMLTRRDAVKYSTVLSISSLLTGAAYTRTNHLAKEESSPPKRPSFIPEPVLKSISTKELAQSKNHVESTSTKATKPKTTTTATTITTQPKKLVESATTAASKQKTTTIATTQPKKPIESATTTAIKPKPKTTATTTTILNTGQIEPVNLTQIVSETNINVTVKYDKESISIDSNNFTFNKVAKPKVPKWLPSFLTPGPQVVKKMSNNELLVAATVAGSITEMGRTLLLHPLQTIKIRGDLYAGISPTLLVSVPATGIYYGVRDVTKRMLYMMPTISETWISVLAAAVADVASLCFRTPSETLAIRLQNNNETLGDWFGDSYDRLPMVIATDLPYLLSKIVLNRMLIQGTISVSDYAEYAVLAAVVAGFLSTPFDVARTRILLDKQLVLWDDDDDDDEADDAVDVDQPTTPVIANTRPGYSVLQTMIQITKEGDGGIKNLYAGWLERVLYLGIGRAWLEPVQLIGYIGIRDTILLEWF</sequence>
<dbReference type="KEGG" id="fcy:FRACYDRAFT_243884"/>
<keyword evidence="4 9" id="KW-0812">Transmembrane</keyword>
<dbReference type="InterPro" id="IPR023395">
    <property type="entry name" value="MCP_dom_sf"/>
</dbReference>
<keyword evidence="3" id="KW-0813">Transport</keyword>
<dbReference type="SUPFAM" id="SSF103506">
    <property type="entry name" value="Mitochondrial carrier"/>
    <property type="match status" value="1"/>
</dbReference>
<evidence type="ECO:0000256" key="2">
    <source>
        <dbReference type="ARBA" id="ARBA00006375"/>
    </source>
</evidence>
<gene>
    <name evidence="10" type="ORF">FRACYDRAFT_243884</name>
</gene>
<evidence type="ECO:0000256" key="9">
    <source>
        <dbReference type="SAM" id="Phobius"/>
    </source>
</evidence>
<protein>
    <submittedName>
        <fullName evidence="10">Mitochondrial carrier</fullName>
    </submittedName>
</protein>
<keyword evidence="6 9" id="KW-1133">Transmembrane helix</keyword>
<dbReference type="OrthoDB" id="276989at2759"/>
<feature type="compositionally biased region" description="Low complexity" evidence="8">
    <location>
        <begin position="206"/>
        <end position="220"/>
    </location>
</feature>
<dbReference type="EMBL" id="KV784364">
    <property type="protein sequence ID" value="OEU12630.1"/>
    <property type="molecule type" value="Genomic_DNA"/>
</dbReference>
<evidence type="ECO:0000256" key="5">
    <source>
        <dbReference type="ARBA" id="ARBA00022737"/>
    </source>
</evidence>
<dbReference type="GO" id="GO:0016020">
    <property type="term" value="C:membrane"/>
    <property type="evidence" value="ECO:0007669"/>
    <property type="project" value="UniProtKB-SubCell"/>
</dbReference>
<evidence type="ECO:0000313" key="10">
    <source>
        <dbReference type="EMBL" id="OEU12630.1"/>
    </source>
</evidence>
<feature type="transmembrane region" description="Helical" evidence="9">
    <location>
        <begin position="20"/>
        <end position="40"/>
    </location>
</feature>
<evidence type="ECO:0000256" key="8">
    <source>
        <dbReference type="SAM" id="MobiDB-lite"/>
    </source>
</evidence>
<organism evidence="10 11">
    <name type="scientific">Fragilariopsis cylindrus CCMP1102</name>
    <dbReference type="NCBI Taxonomy" id="635003"/>
    <lineage>
        <taxon>Eukaryota</taxon>
        <taxon>Sar</taxon>
        <taxon>Stramenopiles</taxon>
        <taxon>Ochrophyta</taxon>
        <taxon>Bacillariophyta</taxon>
        <taxon>Bacillariophyceae</taxon>
        <taxon>Bacillariophycidae</taxon>
        <taxon>Bacillariales</taxon>
        <taxon>Bacillariaceae</taxon>
        <taxon>Fragilariopsis</taxon>
    </lineage>
</organism>
<keyword evidence="5" id="KW-0677">Repeat</keyword>